<dbReference type="Proteomes" id="UP000269352">
    <property type="component" value="Unassembled WGS sequence"/>
</dbReference>
<protein>
    <submittedName>
        <fullName evidence="1">Uncharacterized protein</fullName>
    </submittedName>
</protein>
<reference evidence="1 2" key="1">
    <citation type="journal article" date="2019" name="ISME J.">
        <title>Genome analyses of uncultured TG2/ZB3 bacteria in 'Margulisbacteria' specifically attached to ectosymbiotic spirochetes of protists in the termite gut.</title>
        <authorList>
            <person name="Utami Y.D."/>
            <person name="Kuwahara H."/>
            <person name="Igai K."/>
            <person name="Murakami T."/>
            <person name="Sugaya K."/>
            <person name="Morikawa T."/>
            <person name="Nagura Y."/>
            <person name="Yuki M."/>
            <person name="Deevong P."/>
            <person name="Inoue T."/>
            <person name="Kihara K."/>
            <person name="Lo N."/>
            <person name="Yamada A."/>
            <person name="Ohkuma M."/>
            <person name="Hongoh Y."/>
        </authorList>
    </citation>
    <scope>NUCLEOTIDE SEQUENCE [LARGE SCALE GENOMIC DNA]</scope>
    <source>
        <strain evidence="1">NkOx7-01</strain>
    </source>
</reference>
<sequence>MTKNNGNGEAKEAKETKPEVCPICGKVHPQREDLNIKATRDEVESLILINNRVNVAEQAARPTALQQGVTQEQVQVFVNAALNAKAEAMNLQRQWWNEIFAKYPQLPRDKNVFVDFDTCDFYLNLTSS</sequence>
<organism evidence="1 2">
    <name type="scientific">Termititenax aidoneus</name>
    <dbReference type="NCBI Taxonomy" id="2218524"/>
    <lineage>
        <taxon>Bacteria</taxon>
        <taxon>Bacillati</taxon>
        <taxon>Candidatus Margulisiibacteriota</taxon>
        <taxon>Candidatus Termititenacia</taxon>
        <taxon>Candidatus Termititenacales</taxon>
        <taxon>Candidatus Termititenacaceae</taxon>
        <taxon>Candidatus Termititenax</taxon>
    </lineage>
</organism>
<evidence type="ECO:0000313" key="1">
    <source>
        <dbReference type="EMBL" id="GBR73191.1"/>
    </source>
</evidence>
<keyword evidence="2" id="KW-1185">Reference proteome</keyword>
<accession>A0A388T9X9</accession>
<comment type="caution">
    <text evidence="1">The sequence shown here is derived from an EMBL/GenBank/DDBJ whole genome shotgun (WGS) entry which is preliminary data.</text>
</comment>
<proteinExistence type="predicted"/>
<dbReference type="EMBL" id="BGZN01000007">
    <property type="protein sequence ID" value="GBR73191.1"/>
    <property type="molecule type" value="Genomic_DNA"/>
</dbReference>
<dbReference type="AlphaFoldDB" id="A0A388T9X9"/>
<gene>
    <name evidence="1" type="ORF">NO1_0616</name>
</gene>
<evidence type="ECO:0000313" key="2">
    <source>
        <dbReference type="Proteomes" id="UP000269352"/>
    </source>
</evidence>
<name>A0A388T9X9_TERA1</name>